<evidence type="ECO:0000313" key="2">
    <source>
        <dbReference type="EMBL" id="MFC6713508.1"/>
    </source>
</evidence>
<evidence type="ECO:0000259" key="1">
    <source>
        <dbReference type="Pfam" id="PF09107"/>
    </source>
</evidence>
<organism evidence="2 3">
    <name type="scientific">Branchiibius cervicis</name>
    <dbReference type="NCBI Taxonomy" id="908252"/>
    <lineage>
        <taxon>Bacteria</taxon>
        <taxon>Bacillati</taxon>
        <taxon>Actinomycetota</taxon>
        <taxon>Actinomycetes</taxon>
        <taxon>Micrococcales</taxon>
        <taxon>Dermacoccaceae</taxon>
        <taxon>Branchiibius</taxon>
    </lineage>
</organism>
<dbReference type="InterPro" id="IPR015191">
    <property type="entry name" value="SelB_WHD4"/>
</dbReference>
<sequence>MSTARQALGTSRRVVLALLAHLDATGATVRLPDDRRRVRRG</sequence>
<dbReference type="EMBL" id="JBHSWJ010000002">
    <property type="protein sequence ID" value="MFC6713508.1"/>
    <property type="molecule type" value="Genomic_DNA"/>
</dbReference>
<gene>
    <name evidence="2" type="ORF">ACFQBT_06540</name>
</gene>
<accession>A0ABW2ARM5</accession>
<proteinExistence type="predicted"/>
<comment type="caution">
    <text evidence="2">The sequence shown here is derived from an EMBL/GenBank/DDBJ whole genome shotgun (WGS) entry which is preliminary data.</text>
</comment>
<protein>
    <submittedName>
        <fullName evidence="2">SelB C-terminal domain-containing protein</fullName>
    </submittedName>
</protein>
<dbReference type="RefSeq" id="WP_377821315.1">
    <property type="nucleotide sequence ID" value="NZ_JBHSWJ010000002.1"/>
</dbReference>
<dbReference type="SUPFAM" id="SSF46785">
    <property type="entry name" value="Winged helix' DNA-binding domain"/>
    <property type="match status" value="1"/>
</dbReference>
<name>A0ABW2ARM5_9MICO</name>
<reference evidence="3" key="1">
    <citation type="journal article" date="2019" name="Int. J. Syst. Evol. Microbiol.">
        <title>The Global Catalogue of Microorganisms (GCM) 10K type strain sequencing project: providing services to taxonomists for standard genome sequencing and annotation.</title>
        <authorList>
            <consortium name="The Broad Institute Genomics Platform"/>
            <consortium name="The Broad Institute Genome Sequencing Center for Infectious Disease"/>
            <person name="Wu L."/>
            <person name="Ma J."/>
        </authorList>
    </citation>
    <scope>NUCLEOTIDE SEQUENCE [LARGE SCALE GENOMIC DNA]</scope>
    <source>
        <strain evidence="3">NBRC 106593</strain>
    </source>
</reference>
<feature type="domain" description="Elongation factor SelB fourth winged-helix" evidence="1">
    <location>
        <begin position="2"/>
        <end position="36"/>
    </location>
</feature>
<evidence type="ECO:0000313" key="3">
    <source>
        <dbReference type="Proteomes" id="UP001596356"/>
    </source>
</evidence>
<dbReference type="InterPro" id="IPR036390">
    <property type="entry name" value="WH_DNA-bd_sf"/>
</dbReference>
<dbReference type="Pfam" id="PF09107">
    <property type="entry name" value="WHD_3rd_SelB"/>
    <property type="match status" value="1"/>
</dbReference>
<keyword evidence="3" id="KW-1185">Reference proteome</keyword>
<dbReference type="Proteomes" id="UP001596356">
    <property type="component" value="Unassembled WGS sequence"/>
</dbReference>
<dbReference type="InterPro" id="IPR036388">
    <property type="entry name" value="WH-like_DNA-bd_sf"/>
</dbReference>
<dbReference type="Gene3D" id="1.10.10.10">
    <property type="entry name" value="Winged helix-like DNA-binding domain superfamily/Winged helix DNA-binding domain"/>
    <property type="match status" value="1"/>
</dbReference>